<dbReference type="Proteomes" id="UP000799772">
    <property type="component" value="Unassembled WGS sequence"/>
</dbReference>
<reference evidence="8" key="1">
    <citation type="journal article" date="2020" name="Stud. Mycol.">
        <title>101 Dothideomycetes genomes: a test case for predicting lifestyles and emergence of pathogens.</title>
        <authorList>
            <person name="Haridas S."/>
            <person name="Albert R."/>
            <person name="Binder M."/>
            <person name="Bloem J."/>
            <person name="Labutti K."/>
            <person name="Salamov A."/>
            <person name="Andreopoulos B."/>
            <person name="Baker S."/>
            <person name="Barry K."/>
            <person name="Bills G."/>
            <person name="Bluhm B."/>
            <person name="Cannon C."/>
            <person name="Castanera R."/>
            <person name="Culley D."/>
            <person name="Daum C."/>
            <person name="Ezra D."/>
            <person name="Gonzalez J."/>
            <person name="Henrissat B."/>
            <person name="Kuo A."/>
            <person name="Liang C."/>
            <person name="Lipzen A."/>
            <person name="Lutzoni F."/>
            <person name="Magnuson J."/>
            <person name="Mondo S."/>
            <person name="Nolan M."/>
            <person name="Ohm R."/>
            <person name="Pangilinan J."/>
            <person name="Park H.-J."/>
            <person name="Ramirez L."/>
            <person name="Alfaro M."/>
            <person name="Sun H."/>
            <person name="Tritt A."/>
            <person name="Yoshinaga Y."/>
            <person name="Zwiers L.-H."/>
            <person name="Turgeon B."/>
            <person name="Goodwin S."/>
            <person name="Spatafora J."/>
            <person name="Crous P."/>
            <person name="Grigoriev I."/>
        </authorList>
    </citation>
    <scope>NUCLEOTIDE SEQUENCE</scope>
    <source>
        <strain evidence="8">CBS 133067</strain>
    </source>
</reference>
<evidence type="ECO:0000256" key="1">
    <source>
        <dbReference type="ARBA" id="ARBA00004123"/>
    </source>
</evidence>
<dbReference type="GO" id="GO:0000981">
    <property type="term" value="F:DNA-binding transcription factor activity, RNA polymerase II-specific"/>
    <property type="evidence" value="ECO:0007669"/>
    <property type="project" value="InterPro"/>
</dbReference>
<dbReference type="EMBL" id="ML978126">
    <property type="protein sequence ID" value="KAF2099073.1"/>
    <property type="molecule type" value="Genomic_DNA"/>
</dbReference>
<dbReference type="GO" id="GO:0003677">
    <property type="term" value="F:DNA binding"/>
    <property type="evidence" value="ECO:0007669"/>
    <property type="project" value="InterPro"/>
</dbReference>
<keyword evidence="3" id="KW-0805">Transcription regulation</keyword>
<feature type="compositionally biased region" description="Basic and acidic residues" evidence="6">
    <location>
        <begin position="95"/>
        <end position="106"/>
    </location>
</feature>
<evidence type="ECO:0000256" key="5">
    <source>
        <dbReference type="ARBA" id="ARBA00023242"/>
    </source>
</evidence>
<dbReference type="PANTHER" id="PTHR47338">
    <property type="entry name" value="ZN(II)2CYS6 TRANSCRIPTION FACTOR (EUROFUNG)-RELATED"/>
    <property type="match status" value="1"/>
</dbReference>
<dbReference type="AlphaFoldDB" id="A0A9P4M6B8"/>
<dbReference type="GO" id="GO:0008270">
    <property type="term" value="F:zinc ion binding"/>
    <property type="evidence" value="ECO:0007669"/>
    <property type="project" value="InterPro"/>
</dbReference>
<dbReference type="GO" id="GO:0005634">
    <property type="term" value="C:nucleus"/>
    <property type="evidence" value="ECO:0007669"/>
    <property type="project" value="UniProtKB-SubCell"/>
</dbReference>
<dbReference type="Pfam" id="PF00172">
    <property type="entry name" value="Zn_clus"/>
    <property type="match status" value="1"/>
</dbReference>
<comment type="caution">
    <text evidence="8">The sequence shown here is derived from an EMBL/GenBank/DDBJ whole genome shotgun (WGS) entry which is preliminary data.</text>
</comment>
<dbReference type="InterPro" id="IPR007219">
    <property type="entry name" value="XnlR_reg_dom"/>
</dbReference>
<sequence>QVKCDKRPGRCMQCERLQLDCFGSSEEAVESLVNGRSSARVEKRTRTYRSCNQCRSSKLKCSGERPKCRRCAARSIACVYDTDSAPAWIRSIEQSTRRNNEPREESTMSAEAENSESNDLGIREDGLYSWLFSRALPSVPLRRRLAEQYFNHHHPLRCFGFIHKPSFMQRLDEDKLSSKAELALLYIVCAIGVKFYALHARQDQYQLSLKQVQLAGSQWAKQATSMILGDYGNISIENLMATLLLHDYEIGSGNHAQAFLLSALTARMASALQINLEYSTDILYVGESRGAPSAVEREERRRLMWACYDIDTWNGSGVEQLTLLNETDIKIQLPCNSRDFLHGRPTITQNLQSPQDLEFITPVSMPIASSESLGIIAHYIRLVAIWKRILRYFKHLDEAAAPWLPDSEFSNIESDLRRWKNDLPESLQWNASSIYIRRESSQLGALLVLNCIYHQTVYDLYRIGLPELFNIREHLHFPLEQKEYQERARLECFNNAQQIAVILSTALQHGADVLADTKLPSLTYNANRVMLYYLARYISPNSQESQRILAETVKHIKGNNEALRAMSPLFPLALALVW</sequence>
<dbReference type="InterPro" id="IPR036864">
    <property type="entry name" value="Zn2-C6_fun-type_DNA-bd_sf"/>
</dbReference>
<dbReference type="PROSITE" id="PS00463">
    <property type="entry name" value="ZN2_CY6_FUNGAL_1"/>
    <property type="match status" value="1"/>
</dbReference>
<feature type="non-terminal residue" evidence="8">
    <location>
        <position position="1"/>
    </location>
</feature>
<dbReference type="SUPFAM" id="SSF57701">
    <property type="entry name" value="Zn2/Cys6 DNA-binding domain"/>
    <property type="match status" value="1"/>
</dbReference>
<dbReference type="PROSITE" id="PS50048">
    <property type="entry name" value="ZN2_CY6_FUNGAL_2"/>
    <property type="match status" value="1"/>
</dbReference>
<evidence type="ECO:0000256" key="3">
    <source>
        <dbReference type="ARBA" id="ARBA00023015"/>
    </source>
</evidence>
<evidence type="ECO:0000256" key="2">
    <source>
        <dbReference type="ARBA" id="ARBA00022723"/>
    </source>
</evidence>
<keyword evidence="5" id="KW-0539">Nucleus</keyword>
<gene>
    <name evidence="8" type="ORF">NA57DRAFT_39491</name>
</gene>
<dbReference type="SMART" id="SM00906">
    <property type="entry name" value="Fungal_trans"/>
    <property type="match status" value="1"/>
</dbReference>
<organism evidence="8 9">
    <name type="scientific">Rhizodiscina lignyota</name>
    <dbReference type="NCBI Taxonomy" id="1504668"/>
    <lineage>
        <taxon>Eukaryota</taxon>
        <taxon>Fungi</taxon>
        <taxon>Dikarya</taxon>
        <taxon>Ascomycota</taxon>
        <taxon>Pezizomycotina</taxon>
        <taxon>Dothideomycetes</taxon>
        <taxon>Pleosporomycetidae</taxon>
        <taxon>Aulographales</taxon>
        <taxon>Rhizodiscinaceae</taxon>
        <taxon>Rhizodiscina</taxon>
    </lineage>
</organism>
<comment type="subcellular location">
    <subcellularLocation>
        <location evidence="1">Nucleus</location>
    </subcellularLocation>
</comment>
<dbReference type="SMART" id="SM00066">
    <property type="entry name" value="GAL4"/>
    <property type="match status" value="1"/>
</dbReference>
<dbReference type="PANTHER" id="PTHR47338:SF7">
    <property type="entry name" value="ZN(II)2CYS6 TRANSCRIPTION FACTOR (EUROFUNG)"/>
    <property type="match status" value="1"/>
</dbReference>
<dbReference type="Gene3D" id="4.10.240.10">
    <property type="entry name" value="Zn(2)-C6 fungal-type DNA-binding domain"/>
    <property type="match status" value="1"/>
</dbReference>
<feature type="region of interest" description="Disordered" evidence="6">
    <location>
        <begin position="92"/>
        <end position="117"/>
    </location>
</feature>
<keyword evidence="9" id="KW-1185">Reference proteome</keyword>
<evidence type="ECO:0000256" key="4">
    <source>
        <dbReference type="ARBA" id="ARBA00023163"/>
    </source>
</evidence>
<name>A0A9P4M6B8_9PEZI</name>
<dbReference type="Pfam" id="PF04082">
    <property type="entry name" value="Fungal_trans"/>
    <property type="match status" value="1"/>
</dbReference>
<dbReference type="CDD" id="cd12148">
    <property type="entry name" value="fungal_TF_MHR"/>
    <property type="match status" value="1"/>
</dbReference>
<dbReference type="OrthoDB" id="103349at2759"/>
<accession>A0A9P4M6B8</accession>
<dbReference type="InterPro" id="IPR001138">
    <property type="entry name" value="Zn2Cys6_DnaBD"/>
</dbReference>
<keyword evidence="4" id="KW-0804">Transcription</keyword>
<evidence type="ECO:0000313" key="9">
    <source>
        <dbReference type="Proteomes" id="UP000799772"/>
    </source>
</evidence>
<evidence type="ECO:0000313" key="8">
    <source>
        <dbReference type="EMBL" id="KAF2099073.1"/>
    </source>
</evidence>
<feature type="domain" description="Zn(2)-C6 fungal-type" evidence="7">
    <location>
        <begin position="50"/>
        <end position="80"/>
    </location>
</feature>
<protein>
    <recommendedName>
        <fullName evidence="7">Zn(2)-C6 fungal-type domain-containing protein</fullName>
    </recommendedName>
</protein>
<keyword evidence="2" id="KW-0479">Metal-binding</keyword>
<evidence type="ECO:0000259" key="7">
    <source>
        <dbReference type="PROSITE" id="PS50048"/>
    </source>
</evidence>
<dbReference type="GO" id="GO:0006351">
    <property type="term" value="P:DNA-templated transcription"/>
    <property type="evidence" value="ECO:0007669"/>
    <property type="project" value="InterPro"/>
</dbReference>
<proteinExistence type="predicted"/>
<dbReference type="InterPro" id="IPR050815">
    <property type="entry name" value="TF_fung"/>
</dbReference>
<evidence type="ECO:0000256" key="6">
    <source>
        <dbReference type="SAM" id="MobiDB-lite"/>
    </source>
</evidence>
<dbReference type="CDD" id="cd00067">
    <property type="entry name" value="GAL4"/>
    <property type="match status" value="1"/>
</dbReference>